<dbReference type="InterPro" id="IPR036961">
    <property type="entry name" value="Kinesin_motor_dom_sf"/>
</dbReference>
<dbReference type="InterPro" id="IPR027417">
    <property type="entry name" value="P-loop_NTPase"/>
</dbReference>
<feature type="compositionally biased region" description="Polar residues" evidence="2">
    <location>
        <begin position="427"/>
        <end position="443"/>
    </location>
</feature>
<feature type="region of interest" description="Disordered" evidence="2">
    <location>
        <begin position="427"/>
        <end position="456"/>
    </location>
</feature>
<dbReference type="PANTHER" id="PTHR47969">
    <property type="entry name" value="CHROMOSOME-ASSOCIATED KINESIN KIF4A-RELATED"/>
    <property type="match status" value="1"/>
</dbReference>
<dbReference type="GO" id="GO:0003777">
    <property type="term" value="F:microtubule motor activity"/>
    <property type="evidence" value="ECO:0007669"/>
    <property type="project" value="InterPro"/>
</dbReference>
<evidence type="ECO:0000259" key="3">
    <source>
        <dbReference type="PROSITE" id="PS50067"/>
    </source>
</evidence>
<dbReference type="AlphaFoldDB" id="A0A9W9LWG3"/>
<dbReference type="GO" id="GO:0007052">
    <property type="term" value="P:mitotic spindle organization"/>
    <property type="evidence" value="ECO:0007669"/>
    <property type="project" value="TreeGrafter"/>
</dbReference>
<protein>
    <recommendedName>
        <fullName evidence="3">Kinesin motor domain-containing protein</fullName>
    </recommendedName>
</protein>
<dbReference type="SMART" id="SM00129">
    <property type="entry name" value="KISc"/>
    <property type="match status" value="1"/>
</dbReference>
<comment type="caution">
    <text evidence="4">The sequence shown here is derived from an EMBL/GenBank/DDBJ whole genome shotgun (WGS) entry which is preliminary data.</text>
</comment>
<dbReference type="PRINTS" id="PR00380">
    <property type="entry name" value="KINESINHEAVY"/>
</dbReference>
<dbReference type="GO" id="GO:0007018">
    <property type="term" value="P:microtubule-based movement"/>
    <property type="evidence" value="ECO:0007669"/>
    <property type="project" value="InterPro"/>
</dbReference>
<organism evidence="4 5">
    <name type="scientific">Penicillium capsulatum</name>
    <dbReference type="NCBI Taxonomy" id="69766"/>
    <lineage>
        <taxon>Eukaryota</taxon>
        <taxon>Fungi</taxon>
        <taxon>Dikarya</taxon>
        <taxon>Ascomycota</taxon>
        <taxon>Pezizomycotina</taxon>
        <taxon>Eurotiomycetes</taxon>
        <taxon>Eurotiomycetidae</taxon>
        <taxon>Eurotiales</taxon>
        <taxon>Aspergillaceae</taxon>
        <taxon>Penicillium</taxon>
    </lineage>
</organism>
<dbReference type="InterPro" id="IPR031852">
    <property type="entry name" value="Vik1/Cik1_MT-bd"/>
</dbReference>
<comment type="similarity">
    <text evidence="1">Belongs to the TRAFAC class myosin-kinesin ATPase superfamily. Kinesin family.</text>
</comment>
<reference evidence="4" key="1">
    <citation type="submission" date="2022-11" db="EMBL/GenBank/DDBJ databases">
        <authorList>
            <person name="Petersen C."/>
        </authorList>
    </citation>
    <scope>NUCLEOTIDE SEQUENCE</scope>
    <source>
        <strain evidence="4">IBT 21917</strain>
    </source>
</reference>
<evidence type="ECO:0000256" key="1">
    <source>
        <dbReference type="PROSITE-ProRule" id="PRU00283"/>
    </source>
</evidence>
<dbReference type="GO" id="GO:0051231">
    <property type="term" value="P:spindle elongation"/>
    <property type="evidence" value="ECO:0007669"/>
    <property type="project" value="TreeGrafter"/>
</dbReference>
<dbReference type="SUPFAM" id="SSF52540">
    <property type="entry name" value="P-loop containing nucleoside triphosphate hydrolases"/>
    <property type="match status" value="1"/>
</dbReference>
<evidence type="ECO:0000256" key="2">
    <source>
        <dbReference type="SAM" id="MobiDB-lite"/>
    </source>
</evidence>
<sequence length="567" mass="62314">MEDFLLENAARHQHLVKAWNLKNKPPIKDDAVTSPNITVATRIRPMLEHEVSSGQVVATFPRTGASGVVDIHELRRVSFTFKVGKVFGADRPTEKVYEELVQPLLPWVWEGNVGTLFAYGQTGSGKTYSVTGLERLIAGSMLDGTLPGERRLHVSIIELAGNSAHDLLSSRQPVSVLEDSFGNTQLAGAQEAQVSENDGSSRSHAIYRIRVENPAPEALEDGLLYLIDLAGSETARDIALHASERMEETREINKSLSTLKDCIRGMANVDSAGAAGKDAKGLYIPFRHSKLTKVLKHVFDPTGTRQCRTAVLACINPSFLDTSASKNTLRYIEMLRSAQPKTQSVGFNPAVPLSWSNKDLRNFIMLKSGNPSVLPAVLAPHESGAQLLRLPADQFISRCLQSDGVTVEQAKAFHTKFWQLHVDSQRSSAKRNNGSAPSGNIVNSASSTSRDSSERNKLHFTERIRPGMVVRWNPPAELPLSKNEQNLALILCPQTAVGTEVQDAFGNPVCSDNPSTQRYLCALVVPGTLGDSYEVHIWRQVAVDVEKMEAEVLLEYNVTTRYYHITV</sequence>
<dbReference type="Pfam" id="PF00225">
    <property type="entry name" value="Kinesin"/>
    <property type="match status" value="1"/>
</dbReference>
<dbReference type="Pfam" id="PF16796">
    <property type="entry name" value="Microtub_bd"/>
    <property type="match status" value="1"/>
</dbReference>
<dbReference type="EMBL" id="JAPQKO010000002">
    <property type="protein sequence ID" value="KAJ5180100.1"/>
    <property type="molecule type" value="Genomic_DNA"/>
</dbReference>
<keyword evidence="5" id="KW-1185">Reference proteome</keyword>
<proteinExistence type="inferred from homology"/>
<feature type="binding site" evidence="1">
    <location>
        <begin position="120"/>
        <end position="127"/>
    </location>
    <ligand>
        <name>ATP</name>
        <dbReference type="ChEBI" id="CHEBI:30616"/>
    </ligand>
</feature>
<dbReference type="Proteomes" id="UP001146351">
    <property type="component" value="Unassembled WGS sequence"/>
</dbReference>
<name>A0A9W9LWG3_9EURO</name>
<keyword evidence="1" id="KW-0547">Nucleotide-binding</keyword>
<evidence type="ECO:0000313" key="4">
    <source>
        <dbReference type="EMBL" id="KAJ5180100.1"/>
    </source>
</evidence>
<dbReference type="InterPro" id="IPR027640">
    <property type="entry name" value="Kinesin-like_fam"/>
</dbReference>
<keyword evidence="1" id="KW-0505">Motor protein</keyword>
<keyword evidence="1" id="KW-0067">ATP-binding</keyword>
<evidence type="ECO:0000313" key="5">
    <source>
        <dbReference type="Proteomes" id="UP001146351"/>
    </source>
</evidence>
<dbReference type="GO" id="GO:0005875">
    <property type="term" value="C:microtubule associated complex"/>
    <property type="evidence" value="ECO:0007669"/>
    <property type="project" value="TreeGrafter"/>
</dbReference>
<feature type="domain" description="Kinesin motor" evidence="3">
    <location>
        <begin position="36"/>
        <end position="338"/>
    </location>
</feature>
<accession>A0A9W9LWG3</accession>
<dbReference type="Gene3D" id="3.40.850.10">
    <property type="entry name" value="Kinesin motor domain"/>
    <property type="match status" value="2"/>
</dbReference>
<reference evidence="4" key="2">
    <citation type="journal article" date="2023" name="IMA Fungus">
        <title>Comparative genomic study of the Penicillium genus elucidates a diverse pangenome and 15 lateral gene transfer events.</title>
        <authorList>
            <person name="Petersen C."/>
            <person name="Sorensen T."/>
            <person name="Nielsen M.R."/>
            <person name="Sondergaard T.E."/>
            <person name="Sorensen J.L."/>
            <person name="Fitzpatrick D.A."/>
            <person name="Frisvad J.C."/>
            <person name="Nielsen K.L."/>
        </authorList>
    </citation>
    <scope>NUCLEOTIDE SEQUENCE</scope>
    <source>
        <strain evidence="4">IBT 21917</strain>
    </source>
</reference>
<dbReference type="PROSITE" id="PS50067">
    <property type="entry name" value="KINESIN_MOTOR_2"/>
    <property type="match status" value="1"/>
</dbReference>
<dbReference type="GO" id="GO:0005524">
    <property type="term" value="F:ATP binding"/>
    <property type="evidence" value="ECO:0007669"/>
    <property type="project" value="UniProtKB-UniRule"/>
</dbReference>
<dbReference type="GO" id="GO:0008017">
    <property type="term" value="F:microtubule binding"/>
    <property type="evidence" value="ECO:0007669"/>
    <property type="project" value="InterPro"/>
</dbReference>
<dbReference type="PANTHER" id="PTHR47969:SF9">
    <property type="entry name" value="KINESIN-LIKE PROTEIN"/>
    <property type="match status" value="1"/>
</dbReference>
<gene>
    <name evidence="4" type="ORF">N7492_003310</name>
</gene>
<dbReference type="InterPro" id="IPR001752">
    <property type="entry name" value="Kinesin_motor_dom"/>
</dbReference>
<dbReference type="OrthoDB" id="3176171at2759"/>